<comment type="caution">
    <text evidence="1">The sequence shown here is derived from an EMBL/GenBank/DDBJ whole genome shotgun (WGS) entry which is preliminary data.</text>
</comment>
<proteinExistence type="predicted"/>
<keyword evidence="2" id="KW-1185">Reference proteome</keyword>
<accession>A0AAE0FUQ3</accession>
<gene>
    <name evidence="1" type="ORF">CYMTET_24978</name>
</gene>
<evidence type="ECO:0000313" key="2">
    <source>
        <dbReference type="Proteomes" id="UP001190700"/>
    </source>
</evidence>
<organism evidence="1 2">
    <name type="scientific">Cymbomonas tetramitiformis</name>
    <dbReference type="NCBI Taxonomy" id="36881"/>
    <lineage>
        <taxon>Eukaryota</taxon>
        <taxon>Viridiplantae</taxon>
        <taxon>Chlorophyta</taxon>
        <taxon>Pyramimonadophyceae</taxon>
        <taxon>Pyramimonadales</taxon>
        <taxon>Pyramimonadaceae</taxon>
        <taxon>Cymbomonas</taxon>
    </lineage>
</organism>
<sequence>MQRLADLQVELQIKELEDQLKARTAVEVPPAAIPSAPAAASTPLEPVPLLGNYAVPGGHFSNAGQFMPSLPMHAGALVAPQLQAEPQVTMSLQQARMLSAAFGGYGQTPGHAAPRNPSLEEFAQWQWRR</sequence>
<evidence type="ECO:0000313" key="1">
    <source>
        <dbReference type="EMBL" id="KAK3266396.1"/>
    </source>
</evidence>
<protein>
    <submittedName>
        <fullName evidence="1">Uncharacterized protein</fullName>
    </submittedName>
</protein>
<name>A0AAE0FUQ3_9CHLO</name>
<dbReference type="EMBL" id="LGRX02013148">
    <property type="protein sequence ID" value="KAK3266396.1"/>
    <property type="molecule type" value="Genomic_DNA"/>
</dbReference>
<dbReference type="Proteomes" id="UP001190700">
    <property type="component" value="Unassembled WGS sequence"/>
</dbReference>
<reference evidence="1 2" key="1">
    <citation type="journal article" date="2015" name="Genome Biol. Evol.">
        <title>Comparative Genomics of a Bacterivorous Green Alga Reveals Evolutionary Causalities and Consequences of Phago-Mixotrophic Mode of Nutrition.</title>
        <authorList>
            <person name="Burns J.A."/>
            <person name="Paasch A."/>
            <person name="Narechania A."/>
            <person name="Kim E."/>
        </authorList>
    </citation>
    <scope>NUCLEOTIDE SEQUENCE [LARGE SCALE GENOMIC DNA]</scope>
    <source>
        <strain evidence="1 2">PLY_AMNH</strain>
    </source>
</reference>
<dbReference type="AlphaFoldDB" id="A0AAE0FUQ3"/>